<reference evidence="2 3" key="2">
    <citation type="journal article" date="2013" name="Plant Cell Physiol.">
        <title>Rice Annotation Project Database (RAP-DB): an integrative and interactive database for rice genomics.</title>
        <authorList>
            <person name="Sakai H."/>
            <person name="Lee S.S."/>
            <person name="Tanaka T."/>
            <person name="Numa H."/>
            <person name="Kim J."/>
            <person name="Kawahara Y."/>
            <person name="Wakimoto H."/>
            <person name="Yang C.C."/>
            <person name="Iwamoto M."/>
            <person name="Abe T."/>
            <person name="Yamada Y."/>
            <person name="Muto A."/>
            <person name="Inokuchi H."/>
            <person name="Ikemura T."/>
            <person name="Matsumoto T."/>
            <person name="Sasaki T."/>
            <person name="Itoh T."/>
        </authorList>
    </citation>
    <scope>NUCLEOTIDE SEQUENCE [LARGE SCALE GENOMIC DNA]</scope>
    <source>
        <strain evidence="3">cv. Nipponbare</strain>
    </source>
</reference>
<feature type="non-terminal residue" evidence="2">
    <location>
        <position position="1"/>
    </location>
</feature>
<evidence type="ECO:0000313" key="2">
    <source>
        <dbReference type="EMBL" id="BAT16393.1"/>
    </source>
</evidence>
<name>A0A0P0Y8A8_ORYSJ</name>
<reference evidence="2 3" key="3">
    <citation type="journal article" date="2013" name="Rice">
        <title>Improvement of the Oryza sativa Nipponbare reference genome using next generation sequence and optical map data.</title>
        <authorList>
            <person name="Kawahara Y."/>
            <person name="de la Bastide M."/>
            <person name="Hamilton J.P."/>
            <person name="Kanamori H."/>
            <person name="McCombie W.R."/>
            <person name="Ouyang S."/>
            <person name="Schwartz D.C."/>
            <person name="Tanaka T."/>
            <person name="Wu J."/>
            <person name="Zhou S."/>
            <person name="Childs K.L."/>
            <person name="Davidson R.M."/>
            <person name="Lin H."/>
            <person name="Quesada-Ocampo L."/>
            <person name="Vaillancourt B."/>
            <person name="Sakai H."/>
            <person name="Lee S.S."/>
            <person name="Kim J."/>
            <person name="Numa H."/>
            <person name="Itoh T."/>
            <person name="Buell C.R."/>
            <person name="Matsumoto T."/>
        </authorList>
    </citation>
    <scope>NUCLEOTIDE SEQUENCE [LARGE SCALE GENOMIC DNA]</scope>
    <source>
        <strain evidence="3">cv. Nipponbare</strain>
    </source>
</reference>
<protein>
    <submittedName>
        <fullName evidence="2">Os12g0225100 protein</fullName>
    </submittedName>
</protein>
<sequence>FNNQNYHNGQHHNHHANNHHHQGGNRGGAHHVGTPPNQQQTKPEQHPQLPIGATKQPPGPRMPDGTRGFTLGRGKPQPFLPVLCAAVEP</sequence>
<organism evidence="2 3">
    <name type="scientific">Oryza sativa subsp. japonica</name>
    <name type="common">Rice</name>
    <dbReference type="NCBI Taxonomy" id="39947"/>
    <lineage>
        <taxon>Eukaryota</taxon>
        <taxon>Viridiplantae</taxon>
        <taxon>Streptophyta</taxon>
        <taxon>Embryophyta</taxon>
        <taxon>Tracheophyta</taxon>
        <taxon>Spermatophyta</taxon>
        <taxon>Magnoliopsida</taxon>
        <taxon>Liliopsida</taxon>
        <taxon>Poales</taxon>
        <taxon>Poaceae</taxon>
        <taxon>BOP clade</taxon>
        <taxon>Oryzoideae</taxon>
        <taxon>Oryzeae</taxon>
        <taxon>Oryzinae</taxon>
        <taxon>Oryza</taxon>
        <taxon>Oryza sativa</taxon>
    </lineage>
</organism>
<feature type="region of interest" description="Disordered" evidence="1">
    <location>
        <begin position="1"/>
        <end position="89"/>
    </location>
</feature>
<dbReference type="ExpressionAtlas" id="A0A0P0Y8A8">
    <property type="expression patterns" value="baseline and differential"/>
</dbReference>
<evidence type="ECO:0000256" key="1">
    <source>
        <dbReference type="SAM" id="MobiDB-lite"/>
    </source>
</evidence>
<dbReference type="Gramene" id="Os12t0225100-02">
    <property type="protein sequence ID" value="Os12t0225100-02"/>
    <property type="gene ID" value="Os12g0225100"/>
</dbReference>
<accession>A0A0P0Y8A8</accession>
<evidence type="ECO:0000313" key="3">
    <source>
        <dbReference type="Proteomes" id="UP000059680"/>
    </source>
</evidence>
<proteinExistence type="predicted"/>
<reference evidence="3" key="1">
    <citation type="journal article" date="2005" name="Nature">
        <title>The map-based sequence of the rice genome.</title>
        <authorList>
            <consortium name="International rice genome sequencing project (IRGSP)"/>
            <person name="Matsumoto T."/>
            <person name="Wu J."/>
            <person name="Kanamori H."/>
            <person name="Katayose Y."/>
            <person name="Fujisawa M."/>
            <person name="Namiki N."/>
            <person name="Mizuno H."/>
            <person name="Yamamoto K."/>
            <person name="Antonio B.A."/>
            <person name="Baba T."/>
            <person name="Sakata K."/>
            <person name="Nagamura Y."/>
            <person name="Aoki H."/>
            <person name="Arikawa K."/>
            <person name="Arita K."/>
            <person name="Bito T."/>
            <person name="Chiden Y."/>
            <person name="Fujitsuka N."/>
            <person name="Fukunaka R."/>
            <person name="Hamada M."/>
            <person name="Harada C."/>
            <person name="Hayashi A."/>
            <person name="Hijishita S."/>
            <person name="Honda M."/>
            <person name="Hosokawa S."/>
            <person name="Ichikawa Y."/>
            <person name="Idonuma A."/>
            <person name="Iijima M."/>
            <person name="Ikeda M."/>
            <person name="Ikeno M."/>
            <person name="Ito K."/>
            <person name="Ito S."/>
            <person name="Ito T."/>
            <person name="Ito Y."/>
            <person name="Ito Y."/>
            <person name="Iwabuchi A."/>
            <person name="Kamiya K."/>
            <person name="Karasawa W."/>
            <person name="Kurita K."/>
            <person name="Katagiri S."/>
            <person name="Kikuta A."/>
            <person name="Kobayashi H."/>
            <person name="Kobayashi N."/>
            <person name="Machita K."/>
            <person name="Maehara T."/>
            <person name="Masukawa M."/>
            <person name="Mizubayashi T."/>
            <person name="Mukai Y."/>
            <person name="Nagasaki H."/>
            <person name="Nagata Y."/>
            <person name="Naito S."/>
            <person name="Nakashima M."/>
            <person name="Nakama Y."/>
            <person name="Nakamichi Y."/>
            <person name="Nakamura M."/>
            <person name="Meguro A."/>
            <person name="Negishi M."/>
            <person name="Ohta I."/>
            <person name="Ohta T."/>
            <person name="Okamoto M."/>
            <person name="Ono N."/>
            <person name="Saji S."/>
            <person name="Sakaguchi M."/>
            <person name="Sakai K."/>
            <person name="Shibata M."/>
            <person name="Shimokawa T."/>
            <person name="Song J."/>
            <person name="Takazaki Y."/>
            <person name="Terasawa K."/>
            <person name="Tsugane M."/>
            <person name="Tsuji K."/>
            <person name="Ueda S."/>
            <person name="Waki K."/>
            <person name="Yamagata H."/>
            <person name="Yamamoto M."/>
            <person name="Yamamoto S."/>
            <person name="Yamane H."/>
            <person name="Yoshiki S."/>
            <person name="Yoshihara R."/>
            <person name="Yukawa K."/>
            <person name="Zhong H."/>
            <person name="Yano M."/>
            <person name="Yuan Q."/>
            <person name="Ouyang S."/>
            <person name="Liu J."/>
            <person name="Jones K.M."/>
            <person name="Gansberger K."/>
            <person name="Moffat K."/>
            <person name="Hill J."/>
            <person name="Bera J."/>
            <person name="Fadrosh D."/>
            <person name="Jin S."/>
            <person name="Johri S."/>
            <person name="Kim M."/>
            <person name="Overton L."/>
            <person name="Reardon M."/>
            <person name="Tsitrin T."/>
            <person name="Vuong H."/>
            <person name="Weaver B."/>
            <person name="Ciecko A."/>
            <person name="Tallon L."/>
            <person name="Jackson J."/>
            <person name="Pai G."/>
            <person name="Aken S.V."/>
            <person name="Utterback T."/>
            <person name="Reidmuller S."/>
            <person name="Feldblyum T."/>
            <person name="Hsiao J."/>
            <person name="Zismann V."/>
            <person name="Iobst S."/>
            <person name="de Vazeille A.R."/>
            <person name="Buell C.R."/>
            <person name="Ying K."/>
            <person name="Li Y."/>
            <person name="Lu T."/>
            <person name="Huang Y."/>
            <person name="Zhao Q."/>
            <person name="Feng Q."/>
            <person name="Zhang L."/>
            <person name="Zhu J."/>
            <person name="Weng Q."/>
            <person name="Mu J."/>
            <person name="Lu Y."/>
            <person name="Fan D."/>
            <person name="Liu Y."/>
            <person name="Guan J."/>
            <person name="Zhang Y."/>
            <person name="Yu S."/>
            <person name="Liu X."/>
            <person name="Zhang Y."/>
            <person name="Hong G."/>
            <person name="Han B."/>
            <person name="Choisne N."/>
            <person name="Demange N."/>
            <person name="Orjeda G."/>
            <person name="Samain S."/>
            <person name="Cattolico L."/>
            <person name="Pelletier E."/>
            <person name="Couloux A."/>
            <person name="Segurens B."/>
            <person name="Wincker P."/>
            <person name="D'Hont A."/>
            <person name="Scarpelli C."/>
            <person name="Weissenbach J."/>
            <person name="Salanoubat M."/>
            <person name="Quetier F."/>
            <person name="Yu Y."/>
            <person name="Kim H.R."/>
            <person name="Rambo T."/>
            <person name="Currie J."/>
            <person name="Collura K."/>
            <person name="Luo M."/>
            <person name="Yang T."/>
            <person name="Ammiraju J.S.S."/>
            <person name="Engler F."/>
            <person name="Soderlund C."/>
            <person name="Wing R.A."/>
            <person name="Palmer L.E."/>
            <person name="de la Bastide M."/>
            <person name="Spiegel L."/>
            <person name="Nascimento L."/>
            <person name="Zutavern T."/>
            <person name="O'Shaughnessy A."/>
            <person name="Dike S."/>
            <person name="Dedhia N."/>
            <person name="Preston R."/>
            <person name="Balija V."/>
            <person name="McCombie W.R."/>
            <person name="Chow T."/>
            <person name="Chen H."/>
            <person name="Chung M."/>
            <person name="Chen C."/>
            <person name="Shaw J."/>
            <person name="Wu H."/>
            <person name="Hsiao K."/>
            <person name="Chao Y."/>
            <person name="Chu M."/>
            <person name="Cheng C."/>
            <person name="Hour A."/>
            <person name="Lee P."/>
            <person name="Lin S."/>
            <person name="Lin Y."/>
            <person name="Liou J."/>
            <person name="Liu S."/>
            <person name="Hsing Y."/>
            <person name="Raghuvanshi S."/>
            <person name="Mohanty A."/>
            <person name="Bharti A.K."/>
            <person name="Gaur A."/>
            <person name="Gupta V."/>
            <person name="Kumar D."/>
            <person name="Ravi V."/>
            <person name="Vij S."/>
            <person name="Kapur A."/>
            <person name="Khurana P."/>
            <person name="Khurana P."/>
            <person name="Khurana J.P."/>
            <person name="Tyagi A.K."/>
            <person name="Gaikwad K."/>
            <person name="Singh A."/>
            <person name="Dalal V."/>
            <person name="Srivastava S."/>
            <person name="Dixit A."/>
            <person name="Pal A.K."/>
            <person name="Ghazi I.A."/>
            <person name="Yadav M."/>
            <person name="Pandit A."/>
            <person name="Bhargava A."/>
            <person name="Sureshbabu K."/>
            <person name="Batra K."/>
            <person name="Sharma T.R."/>
            <person name="Mohapatra T."/>
            <person name="Singh N.K."/>
            <person name="Messing J."/>
            <person name="Nelson A.B."/>
            <person name="Fuks G."/>
            <person name="Kavchok S."/>
            <person name="Keizer G."/>
            <person name="Linton E."/>
            <person name="Llaca V."/>
            <person name="Song R."/>
            <person name="Tanyolac B."/>
            <person name="Young S."/>
            <person name="Ho-Il K."/>
            <person name="Hahn J.H."/>
            <person name="Sangsakoo G."/>
            <person name="Vanavichit A."/>
            <person name="de Mattos Luiz.A.T."/>
            <person name="Zimmer P.D."/>
            <person name="Malone G."/>
            <person name="Dellagostin O."/>
            <person name="de Oliveira A.C."/>
            <person name="Bevan M."/>
            <person name="Bancroft I."/>
            <person name="Minx P."/>
            <person name="Cordum H."/>
            <person name="Wilson R."/>
            <person name="Cheng Z."/>
            <person name="Jin W."/>
            <person name="Jiang J."/>
            <person name="Leong S.A."/>
            <person name="Iwama H."/>
            <person name="Gojobori T."/>
            <person name="Itoh T."/>
            <person name="Niimura Y."/>
            <person name="Fujii Y."/>
            <person name="Habara T."/>
            <person name="Sakai H."/>
            <person name="Sato Y."/>
            <person name="Wilson G."/>
            <person name="Kumar K."/>
            <person name="McCouch S."/>
            <person name="Juretic N."/>
            <person name="Hoen D."/>
            <person name="Wright S."/>
            <person name="Bruskiewich R."/>
            <person name="Bureau T."/>
            <person name="Miyao A."/>
            <person name="Hirochika H."/>
            <person name="Nishikawa T."/>
            <person name="Kadowaki K."/>
            <person name="Sugiura M."/>
            <person name="Burr B."/>
            <person name="Sasaki T."/>
        </authorList>
    </citation>
    <scope>NUCLEOTIDE SEQUENCE [LARGE SCALE GENOMIC DNA]</scope>
    <source>
        <strain evidence="3">cv. Nipponbare</strain>
    </source>
</reference>
<gene>
    <name evidence="2" type="ordered locus">Os12g0225100</name>
    <name evidence="2" type="ORF">OSNPB_120225100</name>
</gene>
<dbReference type="EMBL" id="AP014968">
    <property type="protein sequence ID" value="BAT16393.1"/>
    <property type="molecule type" value="Genomic_DNA"/>
</dbReference>
<feature type="compositionally biased region" description="Basic residues" evidence="1">
    <location>
        <begin position="9"/>
        <end position="23"/>
    </location>
</feature>
<dbReference type="AlphaFoldDB" id="A0A0P0Y8A8"/>
<keyword evidence="3" id="KW-1185">Reference proteome</keyword>
<dbReference type="Proteomes" id="UP000059680">
    <property type="component" value="Chromosome 12"/>
</dbReference>